<keyword evidence="1" id="KW-0472">Membrane</keyword>
<name>A0A0P8CBT9_9EURY</name>
<dbReference type="InterPro" id="IPR056613">
    <property type="entry name" value="DUF7287"/>
</dbReference>
<dbReference type="Proteomes" id="UP000050360">
    <property type="component" value="Unassembled WGS sequence"/>
</dbReference>
<proteinExistence type="predicted"/>
<feature type="transmembrane region" description="Helical" evidence="1">
    <location>
        <begin position="30"/>
        <end position="48"/>
    </location>
</feature>
<evidence type="ECO:0000256" key="1">
    <source>
        <dbReference type="SAM" id="Phobius"/>
    </source>
</evidence>
<evidence type="ECO:0000313" key="2">
    <source>
        <dbReference type="EMBL" id="KPQ44328.1"/>
    </source>
</evidence>
<evidence type="ECO:0000313" key="3">
    <source>
        <dbReference type="Proteomes" id="UP000050360"/>
    </source>
</evidence>
<organism evidence="2 3">
    <name type="scientific">Candidatus Methanoperedens nitratireducens</name>
    <dbReference type="NCBI Taxonomy" id="1392998"/>
    <lineage>
        <taxon>Archaea</taxon>
        <taxon>Methanobacteriati</taxon>
        <taxon>Methanobacteriota</taxon>
        <taxon>Stenosarchaea group</taxon>
        <taxon>Methanomicrobia</taxon>
        <taxon>Methanosarcinales</taxon>
        <taxon>ANME-2 cluster</taxon>
        <taxon>Candidatus Methanoperedentaceae</taxon>
        <taxon>Candidatus Methanoperedens</taxon>
    </lineage>
</organism>
<sequence length="182" mass="20038">MNVLNCGQSGLSMRIINFLKNDNAQVNIDYIAGIGIFLLSVFFVFQFINSIFTPFQSSSDQVTLAADRAGTVLVERMLHADKSSELNVIDQGKLYYLNDTRLNYSNMANYNAALLEIGLSSSESAFNMNMTVANLTDPNRPMNQSGPALPKATDIGQIKRIVLIINSSTGYNEAAILSVRVW</sequence>
<accession>A0A0P8CBT9</accession>
<comment type="caution">
    <text evidence="2">The sequence shown here is derived from an EMBL/GenBank/DDBJ whole genome shotgun (WGS) entry which is preliminary data.</text>
</comment>
<dbReference type="EMBL" id="LKCM01000099">
    <property type="protein sequence ID" value="KPQ44328.1"/>
    <property type="molecule type" value="Genomic_DNA"/>
</dbReference>
<keyword evidence="1" id="KW-1133">Transmembrane helix</keyword>
<gene>
    <name evidence="2" type="ORF">MPEBLZ_01084</name>
</gene>
<keyword evidence="1" id="KW-0812">Transmembrane</keyword>
<reference evidence="2 3" key="1">
    <citation type="submission" date="2015-09" db="EMBL/GenBank/DDBJ databases">
        <title>A metagenomics-based metabolic model of nitrate-dependent anaerobic oxidation of methane by Methanoperedens-like archaea.</title>
        <authorList>
            <person name="Arshad A."/>
            <person name="Speth D.R."/>
            <person name="De Graaf R.M."/>
            <person name="Op Den Camp H.J."/>
            <person name="Jetten M.S."/>
            <person name="Welte C.U."/>
        </authorList>
    </citation>
    <scope>NUCLEOTIDE SEQUENCE [LARGE SCALE GENOMIC DNA]</scope>
</reference>
<dbReference type="Pfam" id="PF23958">
    <property type="entry name" value="DUF7287"/>
    <property type="match status" value="1"/>
</dbReference>
<dbReference type="AlphaFoldDB" id="A0A0P8CBT9"/>
<protein>
    <submittedName>
        <fullName evidence="2">Uncharacterized protein</fullName>
    </submittedName>
</protein>